<gene>
    <name evidence="1" type="ORF">DNHGIG_32680</name>
</gene>
<dbReference type="AlphaFoldDB" id="A0AAV4LIV4"/>
<evidence type="ECO:0000313" key="1">
    <source>
        <dbReference type="EMBL" id="GIM47719.1"/>
    </source>
</evidence>
<dbReference type="EMBL" id="BOQE01000001">
    <property type="protein sequence ID" value="GIM47719.1"/>
    <property type="molecule type" value="Genomic_DNA"/>
</dbReference>
<reference evidence="1" key="1">
    <citation type="journal article" date="2023" name="Int. J. Syst. Evol. Microbiol.">
        <title>Collibacillus ludicampi gen. nov., sp. nov., a new soil bacterium of the family Alicyclobacillaceae.</title>
        <authorList>
            <person name="Jojima T."/>
            <person name="Ioku Y."/>
            <person name="Fukuta Y."/>
            <person name="Shirasaka N."/>
            <person name="Matsumura Y."/>
            <person name="Mori M."/>
        </authorList>
    </citation>
    <scope>NUCLEOTIDE SEQUENCE</scope>
    <source>
        <strain evidence="1">TP075</strain>
    </source>
</reference>
<evidence type="ECO:0000313" key="2">
    <source>
        <dbReference type="Proteomes" id="UP001057291"/>
    </source>
</evidence>
<name>A0AAV4LIV4_9BACL</name>
<organism evidence="1 2">
    <name type="scientific">Collibacillus ludicampi</name>
    <dbReference type="NCBI Taxonomy" id="2771369"/>
    <lineage>
        <taxon>Bacteria</taxon>
        <taxon>Bacillati</taxon>
        <taxon>Bacillota</taxon>
        <taxon>Bacilli</taxon>
        <taxon>Bacillales</taxon>
        <taxon>Alicyclobacillaceae</taxon>
        <taxon>Collibacillus</taxon>
    </lineage>
</organism>
<sequence>MIDNQINFRKGINYDVGTFTRGKESSSRDRFDPHIVQREMEIIKNDLHCNAVRISG</sequence>
<protein>
    <submittedName>
        <fullName evidence="1">Uncharacterized protein</fullName>
    </submittedName>
</protein>
<comment type="caution">
    <text evidence="1">The sequence shown here is derived from an EMBL/GenBank/DDBJ whole genome shotgun (WGS) entry which is preliminary data.</text>
</comment>
<accession>A0AAV4LIV4</accession>
<keyword evidence="2" id="KW-1185">Reference proteome</keyword>
<dbReference type="Proteomes" id="UP001057291">
    <property type="component" value="Unassembled WGS sequence"/>
</dbReference>
<proteinExistence type="predicted"/>